<dbReference type="GO" id="GO:0031931">
    <property type="term" value="C:TORC1 complex"/>
    <property type="evidence" value="ECO:0000318"/>
    <property type="project" value="GO_Central"/>
</dbReference>
<evidence type="ECO:0000256" key="1">
    <source>
        <dbReference type="ARBA" id="ARBA00022574"/>
    </source>
</evidence>
<dbReference type="InterPro" id="IPR036322">
    <property type="entry name" value="WD40_repeat_dom_sf"/>
</dbReference>
<dbReference type="OrthoDB" id="10262360at2759"/>
<reference evidence="4" key="1">
    <citation type="submission" date="2006-10" db="EMBL/GenBank/DDBJ databases">
        <authorList>
            <person name="Amadeo P."/>
            <person name="Zhao Q."/>
            <person name="Wortman J."/>
            <person name="Fraser-Liggett C."/>
            <person name="Carlton J."/>
        </authorList>
    </citation>
    <scope>NUCLEOTIDE SEQUENCE</scope>
    <source>
        <strain evidence="4">G3</strain>
    </source>
</reference>
<gene>
    <name evidence="4" type="ORF">TVAG_468260</name>
</gene>
<dbReference type="InterPro" id="IPR016024">
    <property type="entry name" value="ARM-type_fold"/>
</dbReference>
<keyword evidence="1" id="KW-0853">WD repeat</keyword>
<evidence type="ECO:0000313" key="4">
    <source>
        <dbReference type="EMBL" id="EAY13810.1"/>
    </source>
</evidence>
<dbReference type="InParanoid" id="A2E0R5"/>
<dbReference type="AlphaFoldDB" id="A2E0R5"/>
<proteinExistence type="predicted"/>
<reference evidence="4" key="2">
    <citation type="journal article" date="2007" name="Science">
        <title>Draft genome sequence of the sexually transmitted pathogen Trichomonas vaginalis.</title>
        <authorList>
            <person name="Carlton J.M."/>
            <person name="Hirt R.P."/>
            <person name="Silva J.C."/>
            <person name="Delcher A.L."/>
            <person name="Schatz M."/>
            <person name="Zhao Q."/>
            <person name="Wortman J.R."/>
            <person name="Bidwell S.L."/>
            <person name="Alsmark U.C.M."/>
            <person name="Besteiro S."/>
            <person name="Sicheritz-Ponten T."/>
            <person name="Noel C.J."/>
            <person name="Dacks J.B."/>
            <person name="Foster P.G."/>
            <person name="Simillion C."/>
            <person name="Van de Peer Y."/>
            <person name="Miranda-Saavedra D."/>
            <person name="Barton G.J."/>
            <person name="Westrop G.D."/>
            <person name="Mueller S."/>
            <person name="Dessi D."/>
            <person name="Fiori P.L."/>
            <person name="Ren Q."/>
            <person name="Paulsen I."/>
            <person name="Zhang H."/>
            <person name="Bastida-Corcuera F.D."/>
            <person name="Simoes-Barbosa A."/>
            <person name="Brown M.T."/>
            <person name="Hayes R.D."/>
            <person name="Mukherjee M."/>
            <person name="Okumura C.Y."/>
            <person name="Schneider R."/>
            <person name="Smith A.J."/>
            <person name="Vanacova S."/>
            <person name="Villalvazo M."/>
            <person name="Haas B.J."/>
            <person name="Pertea M."/>
            <person name="Feldblyum T.V."/>
            <person name="Utterback T.R."/>
            <person name="Shu C.L."/>
            <person name="Osoegawa K."/>
            <person name="de Jong P.J."/>
            <person name="Hrdy I."/>
            <person name="Horvathova L."/>
            <person name="Zubacova Z."/>
            <person name="Dolezal P."/>
            <person name="Malik S.B."/>
            <person name="Logsdon J.M. Jr."/>
            <person name="Henze K."/>
            <person name="Gupta A."/>
            <person name="Wang C.C."/>
            <person name="Dunne R.L."/>
            <person name="Upcroft J.A."/>
            <person name="Upcroft P."/>
            <person name="White O."/>
            <person name="Salzberg S.L."/>
            <person name="Tang P."/>
            <person name="Chiu C.-H."/>
            <person name="Lee Y.-S."/>
            <person name="Embley T.M."/>
            <person name="Coombs G.H."/>
            <person name="Mottram J.C."/>
            <person name="Tachezy J."/>
            <person name="Fraser-Liggett C.M."/>
            <person name="Johnson P.J."/>
        </authorList>
    </citation>
    <scope>NUCLEOTIDE SEQUENCE [LARGE SCALE GENOMIC DNA]</scope>
    <source>
        <strain evidence="4">G3</strain>
    </source>
</reference>
<dbReference type="RefSeq" id="XP_001326033.1">
    <property type="nucleotide sequence ID" value="XM_001325998.1"/>
</dbReference>
<evidence type="ECO:0000256" key="2">
    <source>
        <dbReference type="ARBA" id="ARBA00022737"/>
    </source>
</evidence>
<dbReference type="GO" id="GO:0010506">
    <property type="term" value="P:regulation of autophagy"/>
    <property type="evidence" value="ECO:0000318"/>
    <property type="project" value="GO_Central"/>
</dbReference>
<dbReference type="GO" id="GO:0031929">
    <property type="term" value="P:TOR signaling"/>
    <property type="evidence" value="ECO:0000318"/>
    <property type="project" value="GO_Central"/>
</dbReference>
<accession>A2E0R5</accession>
<dbReference type="EMBL" id="DS113280">
    <property type="protein sequence ID" value="EAY13810.1"/>
    <property type="molecule type" value="Genomic_DNA"/>
</dbReference>
<keyword evidence="2" id="KW-0677">Repeat</keyword>
<dbReference type="InterPro" id="IPR011989">
    <property type="entry name" value="ARM-like"/>
</dbReference>
<dbReference type="SUPFAM" id="SSF50978">
    <property type="entry name" value="WD40 repeat-like"/>
    <property type="match status" value="1"/>
</dbReference>
<sequence length="1048" mass="120134">MTSKEDDNIQSKQPLRSTAVTIYKDWVHSSVTVFGMVPKFEPFEANIITQTSTGFLFGCIPSNRTQSPQANQSSPTHFWHDISDFSIDLDKVIRSQFEKAFGKVQMILQLNQPVSELMKYLEMAKQKKSKSPKQERLLFEYYSYGTPQIENGDLHFCSNKGYEKVNIKEILNLAGKTSCFIFDCDNSGSLLPYIKEQDSDIYAFFSDSDGEFIPRSNGLPADLFTSCLMTPAQMALLWHSRHYFCFKNGPLTPLNTSFEVECMCDFKKIYENINTLLRHIVEAMAYKTMGHEKFMKIFRKDRVVSQIAINFVLAQRIFSFFEKKPISYPEIPDMTKNSLWNSFDMRMDAELFRVQRVPESLQIPFSVYLNHVLTTLDNAVVVSKPEITYFPELSFISSMLNEESLQARACTTLAKYLDKSPDCIRISLHFSVVPKLIQILNQGKVLACIFCIIKLFNYERSMWKHFENEKSNSPNLPLVPIVEWIKKTNPPTLPLILLTLLTKDSVTGGKKFVEMPWKEIIMPLFKHKHSDVRVWAMFLTANICKYLDDSQIDEIFEASKLNMDDDCELELKLASIHLCSEMSNGETSEIQLKILKYICQFISSSFYIIRCQVLSAISVFYSKIHKFGEENQNEVPNDENLLAFDELASQQLILLAIDQHPSVMSATKAVYNDIANKNDPKKPSKVFECFRYKLFDKIYRIIDSTDVKISTCNNDVIVKHVINDLKPVKEFKDFTLGPTFTHNQEITTNICINEFNNLVYFGDLNGELHIKPFKENRIVKTAKISPVQLDHVEVIQNNGFPVLFTSNSNGFIQSYLVRDTDLTLTSISDSDVTPGLKCRKIFNANDISGFMLSYSENASDKIQVYDLEQERVIRTISADGFVKHAAWCDTGSNLIGICCNNEEYFKIYDIRENKQIYNIKIPEFAYQYLTADYPNMKYSVASNFGKIYSVDLLGRDQVDSQFLVSGGQTTCSFSMQPCTRRYLLGHEKGVTLFDTQNKVNKTLTKFWNLIGSGTTIGPVTSSIYHPVENSMNMMSQRNIVVIYGNNKE</sequence>
<dbReference type="SMART" id="SM01302">
    <property type="entry name" value="Raptor_N"/>
    <property type="match status" value="1"/>
</dbReference>
<dbReference type="STRING" id="5722.A2E0R5"/>
<dbReference type="GO" id="GO:0009267">
    <property type="term" value="P:cellular response to starvation"/>
    <property type="evidence" value="ECO:0000318"/>
    <property type="project" value="GO_Central"/>
</dbReference>
<dbReference type="GO" id="GO:0071230">
    <property type="term" value="P:cellular response to amino acid stimulus"/>
    <property type="evidence" value="ECO:0000318"/>
    <property type="project" value="GO_Central"/>
</dbReference>
<dbReference type="VEuPathDB" id="TrichDB:TVAG_468260"/>
<dbReference type="GO" id="GO:0030674">
    <property type="term" value="F:protein-macromolecule adaptor activity"/>
    <property type="evidence" value="ECO:0000318"/>
    <property type="project" value="GO_Central"/>
</dbReference>
<dbReference type="SMR" id="A2E0R5"/>
<dbReference type="PANTHER" id="PTHR12848">
    <property type="entry name" value="REGULATORY-ASSOCIATED PROTEIN OF MTOR"/>
    <property type="match status" value="1"/>
</dbReference>
<dbReference type="Pfam" id="PF14538">
    <property type="entry name" value="Raptor_N"/>
    <property type="match status" value="1"/>
</dbReference>
<organism evidence="4 5">
    <name type="scientific">Trichomonas vaginalis (strain ATCC PRA-98 / G3)</name>
    <dbReference type="NCBI Taxonomy" id="412133"/>
    <lineage>
        <taxon>Eukaryota</taxon>
        <taxon>Metamonada</taxon>
        <taxon>Parabasalia</taxon>
        <taxon>Trichomonadida</taxon>
        <taxon>Trichomonadidae</taxon>
        <taxon>Trichomonas</taxon>
    </lineage>
</organism>
<dbReference type="InterPro" id="IPR029347">
    <property type="entry name" value="Raptor_N"/>
</dbReference>
<dbReference type="InterPro" id="IPR004083">
    <property type="entry name" value="Raptor"/>
</dbReference>
<dbReference type="InterPro" id="IPR015943">
    <property type="entry name" value="WD40/YVTN_repeat-like_dom_sf"/>
</dbReference>
<dbReference type="Gene3D" id="1.25.10.10">
    <property type="entry name" value="Leucine-rich Repeat Variant"/>
    <property type="match status" value="1"/>
</dbReference>
<feature type="domain" description="Raptor N-terminal CASPase-like" evidence="3">
    <location>
        <begin position="48"/>
        <end position="195"/>
    </location>
</feature>
<dbReference type="SUPFAM" id="SSF48371">
    <property type="entry name" value="ARM repeat"/>
    <property type="match status" value="1"/>
</dbReference>
<dbReference type="VEuPathDB" id="TrichDB:TVAGG3_0073540"/>
<protein>
    <recommendedName>
        <fullName evidence="3">Raptor N-terminal CASPase-like domain-containing protein</fullName>
    </recommendedName>
</protein>
<dbReference type="Proteomes" id="UP000001542">
    <property type="component" value="Unassembled WGS sequence"/>
</dbReference>
<evidence type="ECO:0000313" key="5">
    <source>
        <dbReference type="Proteomes" id="UP000001542"/>
    </source>
</evidence>
<keyword evidence="5" id="KW-1185">Reference proteome</keyword>
<evidence type="ECO:0000259" key="3">
    <source>
        <dbReference type="SMART" id="SM01302"/>
    </source>
</evidence>
<dbReference type="GO" id="GO:0030307">
    <property type="term" value="P:positive regulation of cell growth"/>
    <property type="evidence" value="ECO:0000318"/>
    <property type="project" value="GO_Central"/>
</dbReference>
<dbReference type="eggNOG" id="KOG1517">
    <property type="taxonomic scope" value="Eukaryota"/>
</dbReference>
<dbReference type="PRINTS" id="PR01547">
    <property type="entry name" value="YEAST176DUF"/>
</dbReference>
<name>A2E0R5_TRIV3</name>
<dbReference type="PANTHER" id="PTHR12848:SF16">
    <property type="entry name" value="REGULATORY-ASSOCIATED PROTEIN OF MTOR"/>
    <property type="match status" value="1"/>
</dbReference>
<dbReference type="Gene3D" id="2.130.10.10">
    <property type="entry name" value="YVTN repeat-like/Quinoprotein amine dehydrogenase"/>
    <property type="match status" value="1"/>
</dbReference>
<dbReference type="GO" id="GO:0005737">
    <property type="term" value="C:cytoplasm"/>
    <property type="evidence" value="ECO:0000318"/>
    <property type="project" value="GO_Central"/>
</dbReference>
<dbReference type="FunFam" id="2.130.10.10:FF:002669">
    <property type="entry name" value="Uncharacterized protein"/>
    <property type="match status" value="1"/>
</dbReference>
<dbReference type="KEGG" id="tva:4771794"/>